<name>A0A0E9V8M9_ANGAN</name>
<protein>
    <submittedName>
        <fullName evidence="2">Uncharacterized protein</fullName>
    </submittedName>
</protein>
<organism evidence="2">
    <name type="scientific">Anguilla anguilla</name>
    <name type="common">European freshwater eel</name>
    <name type="synonym">Muraena anguilla</name>
    <dbReference type="NCBI Taxonomy" id="7936"/>
    <lineage>
        <taxon>Eukaryota</taxon>
        <taxon>Metazoa</taxon>
        <taxon>Chordata</taxon>
        <taxon>Craniata</taxon>
        <taxon>Vertebrata</taxon>
        <taxon>Euteleostomi</taxon>
        <taxon>Actinopterygii</taxon>
        <taxon>Neopterygii</taxon>
        <taxon>Teleostei</taxon>
        <taxon>Anguilliformes</taxon>
        <taxon>Anguillidae</taxon>
        <taxon>Anguilla</taxon>
    </lineage>
</organism>
<feature type="signal peptide" evidence="1">
    <location>
        <begin position="1"/>
        <end position="23"/>
    </location>
</feature>
<dbReference type="AlphaFoldDB" id="A0A0E9V8M9"/>
<reference evidence="2" key="2">
    <citation type="journal article" date="2015" name="Fish Shellfish Immunol.">
        <title>Early steps in the European eel (Anguilla anguilla)-Vibrio vulnificus interaction in the gills: Role of the RtxA13 toxin.</title>
        <authorList>
            <person name="Callol A."/>
            <person name="Pajuelo D."/>
            <person name="Ebbesson L."/>
            <person name="Teles M."/>
            <person name="MacKenzie S."/>
            <person name="Amaro C."/>
        </authorList>
    </citation>
    <scope>NUCLEOTIDE SEQUENCE</scope>
</reference>
<proteinExistence type="predicted"/>
<evidence type="ECO:0000313" key="2">
    <source>
        <dbReference type="EMBL" id="JAH74361.1"/>
    </source>
</evidence>
<dbReference type="EMBL" id="GBXM01034216">
    <property type="protein sequence ID" value="JAH74361.1"/>
    <property type="molecule type" value="Transcribed_RNA"/>
</dbReference>
<accession>A0A0E9V8M9</accession>
<keyword evidence="1" id="KW-0732">Signal</keyword>
<evidence type="ECO:0000256" key="1">
    <source>
        <dbReference type="SAM" id="SignalP"/>
    </source>
</evidence>
<reference evidence="2" key="1">
    <citation type="submission" date="2014-11" db="EMBL/GenBank/DDBJ databases">
        <authorList>
            <person name="Amaro Gonzalez C."/>
        </authorList>
    </citation>
    <scope>NUCLEOTIDE SEQUENCE</scope>
</reference>
<feature type="chain" id="PRO_5002433545" evidence="1">
    <location>
        <begin position="24"/>
        <end position="44"/>
    </location>
</feature>
<sequence length="44" mass="4930">MFKYLVINLLGLFLSLIWQPLVATPSVMSSMPFKTMNLNGIQTA</sequence>